<dbReference type="KEGG" id="rpla:A4Z71_06875"/>
<keyword evidence="8" id="KW-1185">Reference proteome</keyword>
<name>A0A1D9E140_9MICO</name>
<accession>A0A1D9E140</accession>
<comment type="caution">
    <text evidence="6">Lacks conserved residue(s) required for the propagation of feature annotation.</text>
</comment>
<dbReference type="Proteomes" id="UP000243784">
    <property type="component" value="Chromosome"/>
</dbReference>
<evidence type="ECO:0000256" key="3">
    <source>
        <dbReference type="ARBA" id="ARBA00022603"/>
    </source>
</evidence>
<dbReference type="GO" id="GO:0070043">
    <property type="term" value="F:rRNA (guanine-N7-)-methyltransferase activity"/>
    <property type="evidence" value="ECO:0007669"/>
    <property type="project" value="UniProtKB-UniRule"/>
</dbReference>
<evidence type="ECO:0000313" key="8">
    <source>
        <dbReference type="Proteomes" id="UP000243784"/>
    </source>
</evidence>
<dbReference type="HAMAP" id="MF_00074">
    <property type="entry name" value="16SrRNA_methyltr_G"/>
    <property type="match status" value="1"/>
</dbReference>
<sequence>MALAPENFQPETEPAIAVEIFGAGIEKARAYAAALVRDGDELGLLGPREMPKLWTRHILNSAVVAELVSPGKKVADVGSGAGLPGIPMAIAQPQAQFVLIEPMERRSTWLQQQVSELGLDNVRVLRARAEEVGEVFDMVTARAVSALPKLLKMTVPLTRDGGQIIALKGSKAADEIEDSKKLQKKLKIAGFEIVRAGEGRLAEPTTVVRTTLV</sequence>
<evidence type="ECO:0000313" key="7">
    <source>
        <dbReference type="EMBL" id="AOY56774.1"/>
    </source>
</evidence>
<dbReference type="EMBL" id="CP015208">
    <property type="protein sequence ID" value="AOY56774.1"/>
    <property type="molecule type" value="Genomic_DNA"/>
</dbReference>
<dbReference type="SUPFAM" id="SSF53335">
    <property type="entry name" value="S-adenosyl-L-methionine-dependent methyltransferases"/>
    <property type="match status" value="1"/>
</dbReference>
<dbReference type="PANTHER" id="PTHR31760">
    <property type="entry name" value="S-ADENOSYL-L-METHIONINE-DEPENDENT METHYLTRANSFERASES SUPERFAMILY PROTEIN"/>
    <property type="match status" value="1"/>
</dbReference>
<evidence type="ECO:0000256" key="2">
    <source>
        <dbReference type="ARBA" id="ARBA00022552"/>
    </source>
</evidence>
<keyword evidence="1 6" id="KW-0963">Cytoplasm</keyword>
<organism evidence="7 8">
    <name type="scientific">Candidatus Rhodoluna planktonica</name>
    <dbReference type="NCBI Taxonomy" id="535712"/>
    <lineage>
        <taxon>Bacteria</taxon>
        <taxon>Bacillati</taxon>
        <taxon>Actinomycetota</taxon>
        <taxon>Actinomycetes</taxon>
        <taxon>Micrococcales</taxon>
        <taxon>Microbacteriaceae</taxon>
        <taxon>Luna cluster</taxon>
        <taxon>Luna-1 subcluster</taxon>
        <taxon>Rhodoluna</taxon>
    </lineage>
</organism>
<evidence type="ECO:0000256" key="5">
    <source>
        <dbReference type="ARBA" id="ARBA00022691"/>
    </source>
</evidence>
<keyword evidence="3 6" id="KW-0489">Methyltransferase</keyword>
<feature type="binding site" evidence="6">
    <location>
        <position position="83"/>
    </location>
    <ligand>
        <name>S-adenosyl-L-methionine</name>
        <dbReference type="ChEBI" id="CHEBI:59789"/>
    </ligand>
</feature>
<reference evidence="7 8" key="1">
    <citation type="journal article" date="2016" name="Biochim. Biophys. Acta">
        <title>Photochemical characterization of actinorhodopsin and its functional existence in the natural host.</title>
        <authorList>
            <person name="Nakamura S."/>
            <person name="Kikukawa T."/>
            <person name="Tamogami J."/>
            <person name="Kamiya M."/>
            <person name="Aizawa T."/>
            <person name="Hahn M.W."/>
            <person name="Ihara K."/>
            <person name="Kamo N."/>
            <person name="Demura M."/>
        </authorList>
    </citation>
    <scope>NUCLEOTIDE SEQUENCE [LARGE SCALE GENOMIC DNA]</scope>
    <source>
        <strain evidence="7 8">MWH-Dar1</strain>
    </source>
</reference>
<dbReference type="CDD" id="cd02440">
    <property type="entry name" value="AdoMet_MTases"/>
    <property type="match status" value="1"/>
</dbReference>
<comment type="similarity">
    <text evidence="6">Belongs to the methyltransferase superfamily. RNA methyltransferase RsmG family.</text>
</comment>
<proteinExistence type="inferred from homology"/>
<keyword evidence="5 6" id="KW-0949">S-adenosyl-L-methionine</keyword>
<dbReference type="EC" id="2.1.1.-" evidence="6"/>
<comment type="function">
    <text evidence="6">Specifically methylates the N7 position of a guanine in 16S rRNA.</text>
</comment>
<dbReference type="STRING" id="535712.A4Z71_06875"/>
<dbReference type="PANTHER" id="PTHR31760:SF0">
    <property type="entry name" value="S-ADENOSYL-L-METHIONINE-DEPENDENT METHYLTRANSFERASES SUPERFAMILY PROTEIN"/>
    <property type="match status" value="1"/>
</dbReference>
<protein>
    <recommendedName>
        <fullName evidence="6">Ribosomal RNA small subunit methyltransferase G</fullName>
        <ecNumber evidence="6">2.1.1.-</ecNumber>
    </recommendedName>
    <alternativeName>
        <fullName evidence="6">16S rRNA 7-methylguanosine methyltransferase</fullName>
        <shortName evidence="6">16S rRNA m7G methyltransferase</shortName>
    </alternativeName>
</protein>
<dbReference type="InterPro" id="IPR029063">
    <property type="entry name" value="SAM-dependent_MTases_sf"/>
</dbReference>
<comment type="subcellular location">
    <subcellularLocation>
        <location evidence="6">Cytoplasm</location>
    </subcellularLocation>
</comment>
<keyword evidence="2 6" id="KW-0698">rRNA processing</keyword>
<dbReference type="GO" id="GO:0005829">
    <property type="term" value="C:cytosol"/>
    <property type="evidence" value="ECO:0007669"/>
    <property type="project" value="TreeGrafter"/>
</dbReference>
<gene>
    <name evidence="6" type="primary">rsmG</name>
    <name evidence="7" type="ORF">A4Z71_06875</name>
</gene>
<dbReference type="Pfam" id="PF02527">
    <property type="entry name" value="GidB"/>
    <property type="match status" value="1"/>
</dbReference>
<dbReference type="InterPro" id="IPR003682">
    <property type="entry name" value="rRNA_ssu_MeTfrase_G"/>
</dbReference>
<dbReference type="Gene3D" id="3.40.50.150">
    <property type="entry name" value="Vaccinia Virus protein VP39"/>
    <property type="match status" value="1"/>
</dbReference>
<feature type="binding site" evidence="6">
    <location>
        <position position="142"/>
    </location>
    <ligand>
        <name>S-adenosyl-L-methionine</name>
        <dbReference type="ChEBI" id="CHEBI:59789"/>
    </ligand>
</feature>
<feature type="binding site" evidence="6">
    <location>
        <position position="78"/>
    </location>
    <ligand>
        <name>S-adenosyl-L-methionine</name>
        <dbReference type="ChEBI" id="CHEBI:59789"/>
    </ligand>
</feature>
<evidence type="ECO:0000256" key="1">
    <source>
        <dbReference type="ARBA" id="ARBA00022490"/>
    </source>
</evidence>
<feature type="binding site" evidence="6">
    <location>
        <begin position="129"/>
        <end position="130"/>
    </location>
    <ligand>
        <name>S-adenosyl-L-methionine</name>
        <dbReference type="ChEBI" id="CHEBI:59789"/>
    </ligand>
</feature>
<evidence type="ECO:0000256" key="6">
    <source>
        <dbReference type="HAMAP-Rule" id="MF_00074"/>
    </source>
</evidence>
<keyword evidence="4 6" id="KW-0808">Transferase</keyword>
<dbReference type="AlphaFoldDB" id="A0A1D9E140"/>
<evidence type="ECO:0000256" key="4">
    <source>
        <dbReference type="ARBA" id="ARBA00022679"/>
    </source>
</evidence>
<dbReference type="NCBIfam" id="TIGR00138">
    <property type="entry name" value="rsmG_gidB"/>
    <property type="match status" value="1"/>
</dbReference>